<keyword evidence="2" id="KW-0472">Membrane</keyword>
<evidence type="ECO:0000256" key="1">
    <source>
        <dbReference type="SAM" id="MobiDB-lite"/>
    </source>
</evidence>
<evidence type="ECO:0000313" key="3">
    <source>
        <dbReference type="EMBL" id="TQV82445.1"/>
    </source>
</evidence>
<sequence length="528" mass="55692">MAKRGKNFHPDEPLKHADHRRPRTRREFIAQGFSAGLGAVIGSSMFGMFGSRQAQADIASELLDFGNNNDCKVGGALTGKIPFICFDLAGGANIAGSNVLVGGAGGQLDFLSTAGYRKLGVPGDMLPAMANAGEPSDFINQELGLAFHTESAMLRGILERFSAANRAMVNGAVIPARSENDTGNNPHNPMYGINRAGANGQIMALVGSRNSESGGNSLAPPGLINPEVRPTKIDRISDVRGLIDVGELGTFFPQQADRVAVMESIANISHSRIGTVNTGLQSESDQAIKDRALRCGYIESAYLTDRFDSSDALDPTNDPLLVGGPTAPFTLDDMGDREFAKTASIARLVLEGQAGAGCITMGGYDYHTGDRSTGERRDLRVGRCIGACLQYAANLGKPLMVYIFSDGSVFSNGMVDDSQDGGGKGVWTGDNQQTAASFFMVYNPDGPPQLLGGTPEDNARHQQIGRFTAEGNVNTAGSPAANSVTGLVDMVCLNYMALHGDQGNFATTFPGHSLGADLDRWTAFSPIV</sequence>
<name>A0A545TZ04_9GAMM</name>
<feature type="transmembrane region" description="Helical" evidence="2">
    <location>
        <begin position="28"/>
        <end position="49"/>
    </location>
</feature>
<keyword evidence="4" id="KW-1185">Reference proteome</keyword>
<protein>
    <submittedName>
        <fullName evidence="3">General secretion pathway protein GspF</fullName>
    </submittedName>
</protein>
<gene>
    <name evidence="3" type="ORF">FKG94_06790</name>
</gene>
<dbReference type="RefSeq" id="WP_142903461.1">
    <property type="nucleotide sequence ID" value="NZ_ML660090.1"/>
</dbReference>
<keyword evidence="2" id="KW-1133">Transmembrane helix</keyword>
<evidence type="ECO:0000256" key="2">
    <source>
        <dbReference type="SAM" id="Phobius"/>
    </source>
</evidence>
<dbReference type="InterPro" id="IPR006311">
    <property type="entry name" value="TAT_signal"/>
</dbReference>
<accession>A0A545TZ04</accession>
<reference evidence="3 4" key="1">
    <citation type="submission" date="2019-06" db="EMBL/GenBank/DDBJ databases">
        <title>Whole genome sequence for Cellvibrionaceae sp. R142.</title>
        <authorList>
            <person name="Wang G."/>
        </authorList>
    </citation>
    <scope>NUCLEOTIDE SEQUENCE [LARGE SCALE GENOMIC DNA]</scope>
    <source>
        <strain evidence="3 4">R142</strain>
    </source>
</reference>
<evidence type="ECO:0000313" key="4">
    <source>
        <dbReference type="Proteomes" id="UP000319732"/>
    </source>
</evidence>
<organism evidence="3 4">
    <name type="scientific">Exilibacterium tricleocarpae</name>
    <dbReference type="NCBI Taxonomy" id="2591008"/>
    <lineage>
        <taxon>Bacteria</taxon>
        <taxon>Pseudomonadati</taxon>
        <taxon>Pseudomonadota</taxon>
        <taxon>Gammaproteobacteria</taxon>
        <taxon>Cellvibrionales</taxon>
        <taxon>Cellvibrionaceae</taxon>
        <taxon>Exilibacterium</taxon>
    </lineage>
</organism>
<dbReference type="PROSITE" id="PS51318">
    <property type="entry name" value="TAT"/>
    <property type="match status" value="1"/>
</dbReference>
<dbReference type="OrthoDB" id="6072362at2"/>
<proteinExistence type="predicted"/>
<dbReference type="AlphaFoldDB" id="A0A545TZ04"/>
<dbReference type="Proteomes" id="UP000319732">
    <property type="component" value="Unassembled WGS sequence"/>
</dbReference>
<feature type="region of interest" description="Disordered" evidence="1">
    <location>
        <begin position="1"/>
        <end position="23"/>
    </location>
</feature>
<keyword evidence="2" id="KW-0812">Transmembrane</keyword>
<dbReference type="EMBL" id="VHSG01000007">
    <property type="protein sequence ID" value="TQV82445.1"/>
    <property type="molecule type" value="Genomic_DNA"/>
</dbReference>
<comment type="caution">
    <text evidence="3">The sequence shown here is derived from an EMBL/GenBank/DDBJ whole genome shotgun (WGS) entry which is preliminary data.</text>
</comment>